<dbReference type="GO" id="GO:0005634">
    <property type="term" value="C:nucleus"/>
    <property type="evidence" value="ECO:0007669"/>
    <property type="project" value="TreeGrafter"/>
</dbReference>
<dbReference type="SUPFAM" id="SSF53098">
    <property type="entry name" value="Ribonuclease H-like"/>
    <property type="match status" value="1"/>
</dbReference>
<evidence type="ECO:0000256" key="5">
    <source>
        <dbReference type="ARBA" id="ARBA00025599"/>
    </source>
</evidence>
<gene>
    <name evidence="7" type="ORF">CDD82_864</name>
</gene>
<evidence type="ECO:0000256" key="1">
    <source>
        <dbReference type="ARBA" id="ARBA00022552"/>
    </source>
</evidence>
<dbReference type="GO" id="GO:0006364">
    <property type="term" value="P:rRNA processing"/>
    <property type="evidence" value="ECO:0007669"/>
    <property type="project" value="UniProtKB-KW"/>
</dbReference>
<dbReference type="PANTHER" id="PTHR12801">
    <property type="entry name" value="RNA EXONUCLEASE REXO1 / RECO3 FAMILY MEMBER-RELATED"/>
    <property type="match status" value="1"/>
</dbReference>
<evidence type="ECO:0000259" key="6">
    <source>
        <dbReference type="SMART" id="SM00479"/>
    </source>
</evidence>
<dbReference type="Gene3D" id="3.30.420.10">
    <property type="entry name" value="Ribonuclease H-like superfamily/Ribonuclease H"/>
    <property type="match status" value="1"/>
</dbReference>
<proteinExistence type="predicted"/>
<comment type="caution">
    <text evidence="7">The sequence shown here is derived from an EMBL/GenBank/DDBJ whole genome shotgun (WGS) entry which is preliminary data.</text>
</comment>
<dbReference type="AlphaFoldDB" id="A0A2C5YLA3"/>
<evidence type="ECO:0000256" key="2">
    <source>
        <dbReference type="ARBA" id="ARBA00022722"/>
    </source>
</evidence>
<dbReference type="GO" id="GO:0000027">
    <property type="term" value="P:ribosomal large subunit assembly"/>
    <property type="evidence" value="ECO:0007669"/>
    <property type="project" value="TreeGrafter"/>
</dbReference>
<dbReference type="InterPro" id="IPR036397">
    <property type="entry name" value="RNaseH_sf"/>
</dbReference>
<dbReference type="GO" id="GO:0004527">
    <property type="term" value="F:exonuclease activity"/>
    <property type="evidence" value="ECO:0007669"/>
    <property type="project" value="UniProtKB-KW"/>
</dbReference>
<comment type="function">
    <text evidence="5">Exoribonuclease involved in ribosome biosynthesis. Involved in the processing of ITS1, the internal transcribed spacer localized between the 18S and 5.8S rRNAs.</text>
</comment>
<keyword evidence="1" id="KW-0698">rRNA processing</keyword>
<keyword evidence="3" id="KW-0378">Hydrolase</keyword>
<reference evidence="7 8" key="1">
    <citation type="submission" date="2017-06" db="EMBL/GenBank/DDBJ databases">
        <title>Ant-infecting Ophiocordyceps genomes reveal a high diversity of potential behavioral manipulation genes and a possible major role for enterotoxins.</title>
        <authorList>
            <person name="De Bekker C."/>
            <person name="Evans H.C."/>
            <person name="Brachmann A."/>
            <person name="Hughes D.P."/>
        </authorList>
    </citation>
    <scope>NUCLEOTIDE SEQUENCE [LARGE SCALE GENOMIC DNA]</scope>
    <source>
        <strain evidence="7 8">1348a</strain>
    </source>
</reference>
<dbReference type="GO" id="GO:0003676">
    <property type="term" value="F:nucleic acid binding"/>
    <property type="evidence" value="ECO:0007669"/>
    <property type="project" value="InterPro"/>
</dbReference>
<name>A0A2C5YLA3_9HYPO</name>
<dbReference type="SMART" id="SM00479">
    <property type="entry name" value="EXOIII"/>
    <property type="match status" value="1"/>
</dbReference>
<organism evidence="7 8">
    <name type="scientific">Ophiocordyceps australis</name>
    <dbReference type="NCBI Taxonomy" id="1399860"/>
    <lineage>
        <taxon>Eukaryota</taxon>
        <taxon>Fungi</taxon>
        <taxon>Dikarya</taxon>
        <taxon>Ascomycota</taxon>
        <taxon>Pezizomycotina</taxon>
        <taxon>Sordariomycetes</taxon>
        <taxon>Hypocreomycetidae</taxon>
        <taxon>Hypocreales</taxon>
        <taxon>Ophiocordycipitaceae</taxon>
        <taxon>Ophiocordyceps</taxon>
    </lineage>
</organism>
<keyword evidence="8" id="KW-1185">Reference proteome</keyword>
<keyword evidence="4" id="KW-0269">Exonuclease</keyword>
<dbReference type="InterPro" id="IPR047021">
    <property type="entry name" value="REXO1/3/4-like"/>
</dbReference>
<accession>A0A2C5YLA3</accession>
<dbReference type="Proteomes" id="UP000224854">
    <property type="component" value="Unassembled WGS sequence"/>
</dbReference>
<dbReference type="EMBL" id="NJEU01001225">
    <property type="protein sequence ID" value="PHH68072.1"/>
    <property type="molecule type" value="Genomic_DNA"/>
</dbReference>
<feature type="domain" description="Exonuclease" evidence="6">
    <location>
        <begin position="74"/>
        <end position="197"/>
    </location>
</feature>
<keyword evidence="2" id="KW-0540">Nuclease</keyword>
<dbReference type="PANTHER" id="PTHR12801:SF45">
    <property type="entry name" value="RNA EXONUCLEASE 4"/>
    <property type="match status" value="1"/>
</dbReference>
<sequence>MQKNLTLNSDQAAACKFHSGKVAFKKWTCCNNPPFSKPCSSRTYHTTRHYSPGELEESWALFMTPPSYSPQSAAAVVIDCEMGVARSGESELIRVSLIDYFSREVLLDSLVWPSVKMAHYNTRFSGVHRAMLENARQHCKCLFGRDEARRAILKFIDPDTIVIAHAGHQDLASLRWIHTAIIDTLIVEESRRQQKGV</sequence>
<dbReference type="InterPro" id="IPR012337">
    <property type="entry name" value="RNaseH-like_sf"/>
</dbReference>
<evidence type="ECO:0000313" key="7">
    <source>
        <dbReference type="EMBL" id="PHH68072.1"/>
    </source>
</evidence>
<dbReference type="OrthoDB" id="16516at2759"/>
<evidence type="ECO:0000256" key="4">
    <source>
        <dbReference type="ARBA" id="ARBA00022839"/>
    </source>
</evidence>
<protein>
    <recommendedName>
        <fullName evidence="6">Exonuclease domain-containing protein</fullName>
    </recommendedName>
</protein>
<evidence type="ECO:0000256" key="3">
    <source>
        <dbReference type="ARBA" id="ARBA00022801"/>
    </source>
</evidence>
<dbReference type="InterPro" id="IPR013520">
    <property type="entry name" value="Ribonucl_H"/>
</dbReference>
<evidence type="ECO:0000313" key="8">
    <source>
        <dbReference type="Proteomes" id="UP000224854"/>
    </source>
</evidence>